<keyword evidence="3" id="KW-0378">Hydrolase</keyword>
<dbReference type="RefSeq" id="WP_106230730.1">
    <property type="nucleotide sequence ID" value="NZ_PVTM01000007.1"/>
</dbReference>
<feature type="domain" description="Endonuclease GajA/Old nuclease/RecF-like AAA" evidence="1">
    <location>
        <begin position="144"/>
        <end position="339"/>
    </location>
</feature>
<evidence type="ECO:0000313" key="4">
    <source>
        <dbReference type="Proteomes" id="UP000239896"/>
    </source>
</evidence>
<keyword evidence="4" id="KW-1185">Reference proteome</keyword>
<dbReference type="Gene3D" id="3.40.50.300">
    <property type="entry name" value="P-loop containing nucleotide triphosphate hydrolases"/>
    <property type="match status" value="1"/>
</dbReference>
<reference evidence="3 4" key="1">
    <citation type="submission" date="2018-03" db="EMBL/GenBank/DDBJ databases">
        <title>Comparative analysis of microorganisms from saline springs in Andes Mountain Range, Colombia.</title>
        <authorList>
            <person name="Rubin E."/>
        </authorList>
    </citation>
    <scope>NUCLEOTIDE SEQUENCE [LARGE SCALE GENOMIC DNA]</scope>
    <source>
        <strain evidence="3 4">USBA 854</strain>
    </source>
</reference>
<evidence type="ECO:0000259" key="2">
    <source>
        <dbReference type="Pfam" id="PF20469"/>
    </source>
</evidence>
<dbReference type="InterPro" id="IPR034139">
    <property type="entry name" value="TOPRIM_OLD"/>
</dbReference>
<dbReference type="EMBL" id="PVTM01000007">
    <property type="protein sequence ID" value="PRY71441.1"/>
    <property type="molecule type" value="Genomic_DNA"/>
</dbReference>
<dbReference type="Proteomes" id="UP000239896">
    <property type="component" value="Unassembled WGS sequence"/>
</dbReference>
<proteinExistence type="predicted"/>
<dbReference type="PANTHER" id="PTHR43581:SF4">
    <property type="entry name" value="ATP_GTP PHOSPHATASE"/>
    <property type="match status" value="1"/>
</dbReference>
<dbReference type="InterPro" id="IPR041685">
    <property type="entry name" value="AAA_GajA/Old/RecF-like"/>
</dbReference>
<dbReference type="CDD" id="cd00267">
    <property type="entry name" value="ABC_ATPase"/>
    <property type="match status" value="1"/>
</dbReference>
<dbReference type="GO" id="GO:0004519">
    <property type="term" value="F:endonuclease activity"/>
    <property type="evidence" value="ECO:0007669"/>
    <property type="project" value="UniProtKB-KW"/>
</dbReference>
<keyword evidence="3" id="KW-0540">Nuclease</keyword>
<keyword evidence="3" id="KW-0255">Endonuclease</keyword>
<sequence length="599" mass="66484">MHHLTDISIKNYRSCQDVSLALSDCTPIVGYNNAGKSSMLTAIEWLISPIVLSEGDFFDIEKSISVEGVIDGLDEAMLERLESRHSKKISPYINNGRLRLRRCQPNPGGSKTAITLEVWDPSVEPEDGSAWMPNPNGIDNAIKALFPETIFIGAMQDAAEDAARSKSTTTLGKLLSEFTRPLEEAHGQAIQHAFDAVREKLSSGGAKRVEELQQFDREATAALADFFPGINLHLDIPVPEVRALFKQGTVRISEHGRENIRDFTSLGHGAQRSIQMALIRYLAELRSGGEDNAQRRVLLVEEPELFLHPQAIEQVRLALESLSRSGYQVVYATHSPMMIDRSAIARTRIVRKLVGKSDTRVMPSVEEALQKRLDEADSRLNTLFELGNASEWLFSDRVLLVEGKTERRILPALYQAVTGRSLAADRIALMTLGGCNAIPSCLKVFGELGIEAKALADFDFAAVSAVQHRLVQPDDEDLEACLEQIREMSKADDDIHIGDNGRPTKKGKKKPAQVFNEWARSEVARPVLSALHHKLVPCGIWLWPLGDIEAVLGLKGEKNEREWAEFCQRLGEVEASECVDNFDVIESFVEWMNAQDGEG</sequence>
<dbReference type="SUPFAM" id="SSF52540">
    <property type="entry name" value="P-loop containing nucleoside triphosphate hydrolases"/>
    <property type="match status" value="1"/>
</dbReference>
<dbReference type="Pfam" id="PF13175">
    <property type="entry name" value="AAA_15"/>
    <property type="match status" value="2"/>
</dbReference>
<evidence type="ECO:0000259" key="1">
    <source>
        <dbReference type="Pfam" id="PF13175"/>
    </source>
</evidence>
<dbReference type="AlphaFoldDB" id="A0A2T0VMH4"/>
<organism evidence="3 4">
    <name type="scientific">Halomonas ventosae</name>
    <dbReference type="NCBI Taxonomy" id="229007"/>
    <lineage>
        <taxon>Bacteria</taxon>
        <taxon>Pseudomonadati</taxon>
        <taxon>Pseudomonadota</taxon>
        <taxon>Gammaproteobacteria</taxon>
        <taxon>Oceanospirillales</taxon>
        <taxon>Halomonadaceae</taxon>
        <taxon>Halomonas</taxon>
    </lineage>
</organism>
<feature type="domain" description="OLD protein-like TOPRIM" evidence="2">
    <location>
        <begin position="393"/>
        <end position="459"/>
    </location>
</feature>
<dbReference type="CDD" id="cd01026">
    <property type="entry name" value="TOPRIM_OLD"/>
    <property type="match status" value="1"/>
</dbReference>
<dbReference type="Pfam" id="PF20469">
    <property type="entry name" value="OLD-like_TOPRIM"/>
    <property type="match status" value="1"/>
</dbReference>
<evidence type="ECO:0000313" key="3">
    <source>
        <dbReference type="EMBL" id="PRY71441.1"/>
    </source>
</evidence>
<gene>
    <name evidence="3" type="ORF">BCL64_10715</name>
</gene>
<protein>
    <submittedName>
        <fullName evidence="3">Putative ATP-dependent endonuclease of OLD family</fullName>
    </submittedName>
</protein>
<feature type="domain" description="Endonuclease GajA/Old nuclease/RecF-like AAA" evidence="1">
    <location>
        <begin position="4"/>
        <end position="49"/>
    </location>
</feature>
<name>A0A2T0VMH4_9GAMM</name>
<dbReference type="InterPro" id="IPR051396">
    <property type="entry name" value="Bact_Antivir_Def_Nuclease"/>
</dbReference>
<comment type="caution">
    <text evidence="3">The sequence shown here is derived from an EMBL/GenBank/DDBJ whole genome shotgun (WGS) entry which is preliminary data.</text>
</comment>
<dbReference type="InterPro" id="IPR027417">
    <property type="entry name" value="P-loop_NTPase"/>
</dbReference>
<accession>A0A2T0VMH4</accession>
<dbReference type="PANTHER" id="PTHR43581">
    <property type="entry name" value="ATP/GTP PHOSPHATASE"/>
    <property type="match status" value="1"/>
</dbReference>